<dbReference type="KEGG" id="trg:TRUGW13939_04154"/>
<keyword evidence="15" id="KW-1185">Reference proteome</keyword>
<dbReference type="Pfam" id="PF22770">
    <property type="entry name" value="POP1_C"/>
    <property type="match status" value="1"/>
</dbReference>
<dbReference type="PANTHER" id="PTHR22731">
    <property type="entry name" value="RIBONUCLEASES P/MRP PROTEIN SUBUNIT POP1"/>
    <property type="match status" value="1"/>
</dbReference>
<dbReference type="CDD" id="cd03013">
    <property type="entry name" value="PRX5_like"/>
    <property type="match status" value="1"/>
</dbReference>
<dbReference type="Pfam" id="PF08534">
    <property type="entry name" value="Redoxin"/>
    <property type="match status" value="1"/>
</dbReference>
<evidence type="ECO:0000256" key="9">
    <source>
        <dbReference type="ARBA" id="ARBA00032824"/>
    </source>
</evidence>
<feature type="domain" description="Thioredoxin" evidence="13">
    <location>
        <begin position="3"/>
        <end position="167"/>
    </location>
</feature>
<evidence type="ECO:0000256" key="4">
    <source>
        <dbReference type="ARBA" id="ARBA00022694"/>
    </source>
</evidence>
<dbReference type="InterPro" id="IPR013740">
    <property type="entry name" value="Redoxin"/>
</dbReference>
<evidence type="ECO:0000256" key="1">
    <source>
        <dbReference type="ARBA" id="ARBA00004123"/>
    </source>
</evidence>
<dbReference type="InterPro" id="IPR013766">
    <property type="entry name" value="Thioredoxin_domain"/>
</dbReference>
<evidence type="ECO:0000256" key="3">
    <source>
        <dbReference type="ARBA" id="ARBA00022559"/>
    </source>
</evidence>
<dbReference type="GO" id="GO:0000172">
    <property type="term" value="C:ribonuclease MRP complex"/>
    <property type="evidence" value="ECO:0007669"/>
    <property type="project" value="InterPro"/>
</dbReference>
<dbReference type="GO" id="GO:0005655">
    <property type="term" value="C:nucleolar ribonuclease P complex"/>
    <property type="evidence" value="ECO:0007669"/>
    <property type="project" value="InterPro"/>
</dbReference>
<feature type="region of interest" description="Disordered" evidence="12">
    <location>
        <begin position="308"/>
        <end position="368"/>
    </location>
</feature>
<feature type="region of interest" description="Disordered" evidence="12">
    <location>
        <begin position="168"/>
        <end position="191"/>
    </location>
</feature>
<name>A0A7H8QTC4_TALRU</name>
<feature type="region of interest" description="Disordered" evidence="12">
    <location>
        <begin position="928"/>
        <end position="955"/>
    </location>
</feature>
<keyword evidence="4" id="KW-0819">tRNA processing</keyword>
<feature type="compositionally biased region" description="Polar residues" evidence="12">
    <location>
        <begin position="928"/>
        <end position="946"/>
    </location>
</feature>
<keyword evidence="8" id="KW-0676">Redox-active center</keyword>
<dbReference type="InterPro" id="IPR009723">
    <property type="entry name" value="Pop1_N"/>
</dbReference>
<feature type="region of interest" description="Disordered" evidence="12">
    <location>
        <begin position="491"/>
        <end position="514"/>
    </location>
</feature>
<keyword evidence="6" id="KW-0560">Oxidoreductase</keyword>
<evidence type="ECO:0000256" key="2">
    <source>
        <dbReference type="ARBA" id="ARBA00010505"/>
    </source>
</evidence>
<dbReference type="Pfam" id="PF08170">
    <property type="entry name" value="POPLD"/>
    <property type="match status" value="1"/>
</dbReference>
<feature type="region of interest" description="Disordered" evidence="12">
    <location>
        <begin position="829"/>
        <end position="857"/>
    </location>
</feature>
<comment type="subcellular location">
    <subcellularLocation>
        <location evidence="1">Nucleus</location>
    </subcellularLocation>
</comment>
<dbReference type="PANTHER" id="PTHR22731:SF3">
    <property type="entry name" value="RIBONUCLEASES P_MRP PROTEIN SUBUNIT POP1"/>
    <property type="match status" value="1"/>
</dbReference>
<gene>
    <name evidence="14" type="ORF">TRUGW13939_04154</name>
</gene>
<protein>
    <recommendedName>
        <fullName evidence="9">Thioredoxin peroxidase</fullName>
    </recommendedName>
    <alternativeName>
        <fullName evidence="10">Thioredoxin-dependent peroxiredoxin</fullName>
    </alternativeName>
</protein>
<keyword evidence="5" id="KW-0049">Antioxidant</keyword>
<keyword evidence="3" id="KW-0575">Peroxidase</keyword>
<dbReference type="PROSITE" id="PS51352">
    <property type="entry name" value="THIOREDOXIN_2"/>
    <property type="match status" value="1"/>
</dbReference>
<dbReference type="Proteomes" id="UP000509510">
    <property type="component" value="Chromosome II"/>
</dbReference>
<dbReference type="Gene3D" id="3.40.30.10">
    <property type="entry name" value="Glutaredoxin"/>
    <property type="match status" value="1"/>
</dbReference>
<comment type="similarity">
    <text evidence="2">Belongs to the peroxiredoxin family. Prx5 subfamily.</text>
</comment>
<dbReference type="OrthoDB" id="442863at2759"/>
<dbReference type="GO" id="GO:0008379">
    <property type="term" value="F:thioredoxin peroxidase activity"/>
    <property type="evidence" value="ECO:0007669"/>
    <property type="project" value="InterPro"/>
</dbReference>
<feature type="compositionally biased region" description="Polar residues" evidence="12">
    <location>
        <begin position="493"/>
        <end position="503"/>
    </location>
</feature>
<dbReference type="RefSeq" id="XP_035343224.1">
    <property type="nucleotide sequence ID" value="XM_035487331.1"/>
</dbReference>
<dbReference type="Pfam" id="PF07956">
    <property type="entry name" value="DUF1690"/>
    <property type="match status" value="2"/>
</dbReference>
<dbReference type="InterPro" id="IPR012471">
    <property type="entry name" value="DUF1690"/>
</dbReference>
<dbReference type="Pfam" id="PF06978">
    <property type="entry name" value="POP1_N"/>
    <property type="match status" value="1"/>
</dbReference>
<dbReference type="InterPro" id="IPR036249">
    <property type="entry name" value="Thioredoxin-like_sf"/>
</dbReference>
<dbReference type="GO" id="GO:0001682">
    <property type="term" value="P:tRNA 5'-leader removal"/>
    <property type="evidence" value="ECO:0007669"/>
    <property type="project" value="InterPro"/>
</dbReference>
<accession>A0A7H8QTC4</accession>
<evidence type="ECO:0000256" key="11">
    <source>
        <dbReference type="PIRSR" id="PIRSR637944-1"/>
    </source>
</evidence>
<dbReference type="EMBL" id="CP055899">
    <property type="protein sequence ID" value="QKX57046.1"/>
    <property type="molecule type" value="Genomic_DNA"/>
</dbReference>
<evidence type="ECO:0000313" key="14">
    <source>
        <dbReference type="EMBL" id="QKX57046.1"/>
    </source>
</evidence>
<sequence length="1289" mass="143910">MSLKVGDQFPADVVFSYIPWAEESEDIKSCGIPINFAASKEWANKKVVIFALPGAFTPVCSAAHVPGYIENLPKLKAKGVDAIAVLAYNDAYVMSAWGKANGVKGDDILFLSDPEAKFSKSIGWADEEGRTYRYAIVVDNGKVIYAKKERAKNVLELTLSQMASTQAPKRKAPAATFSKPNGHAHKRAKRQDARSLAVQSADAALSATGELDVAAYVGAREYEIRALESGMERSKGILMSRAFQKVPRSLRRRTASHNVKRVPKRLRTRARREMLEDNTPTVTSRRRKPTRVLRIRLETVRRLQNLNKKTKVKRAASRLKRDQENKTENETSDEKHGYNIAPRVPKIKKNKLSQPLPPDSKYKKRQRGKTWLPTHLFHAKRAHMTPPKEPLWRFAMPMTPTEKSYRPTHRAAGSRGAVAWDVSYLSTIQLEGVRSVLETVLKSLHIEGDDCWGPKGKKWRQGTRTLSKWAHEAGKNSEPIAPVTMIWCPVSDTGDTQMTNAEDTSSRSKKQRQQDKILIRVHPSAFLQLWEALIATSKRQNPPVTVQDLRFDIGSIEITGPGSTEALIATMRPLNDSDSKDSSDPSPETTWASLLGVTNSSSLPAGSLLAFNISDPRLHYPLKPQRPPASESSMNELANLLSNWPPDRCHTPHALFDRSARLSASRCLPSQKAINRRRTLAGPGVPLKSESSDPRIPVIAFASRPDNASKEASSTGSWTILLPWKCVPPLWYMLMFYPLSSGGNPRFGGLKEQRQLAFEYGQPWFPGDYPGTRAGREWDLQESETRKKEWEKKPKGRRVEFDGIDLGNGQTGELGQGWACDWERLVQGRAQQETAKDTQETKEDETVKAEPPPCTNPIKYLRIEPRVAFSLNSQANAWRFPDDKPFVATVKVTLIGRGTPSPCARMYRLPSNNEELRKRWLLATLSSRKNTSSTPLDTQRLVSDSTNKQKDSLATKNESLRKLANSLLETPSSLEQQTHLPLPCEEDLIGFVTSGNYNLSQGKGTGIGSILVSKVSGGVLSQSKKKLNQKNMKKACRERRLCIVRSAGERVGRLGEWEFRPSREPEPQWVLEAPSPKLRPGRNMFLQGDETPVQFSANLVEALQSGTETDSTRAKSLELHIQARVAEELERLRQREKQTVEEIEKRVAAALPERSTKGTATASPFAFGAPAGSLNLDAPRIPFAGREHDAPLFPVDPAPTIIAPGTQHPPAEVDASRETVLKDIERLRGKLESRKKLTALDDNVERAKTDVINCLRINDRRPLDCWKEVDSFKQEVAKLERAFVDKVVG</sequence>
<evidence type="ECO:0000256" key="6">
    <source>
        <dbReference type="ARBA" id="ARBA00023002"/>
    </source>
</evidence>
<evidence type="ECO:0000256" key="5">
    <source>
        <dbReference type="ARBA" id="ARBA00022862"/>
    </source>
</evidence>
<dbReference type="InterPro" id="IPR037944">
    <property type="entry name" value="PRX5-like"/>
</dbReference>
<evidence type="ECO:0000256" key="10">
    <source>
        <dbReference type="ARBA" id="ARBA00079296"/>
    </source>
</evidence>
<dbReference type="InterPro" id="IPR055079">
    <property type="entry name" value="POP1_C"/>
</dbReference>
<feature type="compositionally biased region" description="Basic residues" evidence="12">
    <location>
        <begin position="308"/>
        <end position="318"/>
    </location>
</feature>
<reference evidence="15" key="1">
    <citation type="submission" date="2020-06" db="EMBL/GenBank/DDBJ databases">
        <title>A chromosome-scale genome assembly of Talaromyces rugulosus W13939.</title>
        <authorList>
            <person name="Wang B."/>
            <person name="Guo L."/>
            <person name="Ye K."/>
            <person name="Wang L."/>
        </authorList>
    </citation>
    <scope>NUCLEOTIDE SEQUENCE [LARGE SCALE GENOMIC DNA]</scope>
    <source>
        <strain evidence="15">W13939</strain>
    </source>
</reference>
<evidence type="ECO:0000256" key="12">
    <source>
        <dbReference type="SAM" id="MobiDB-lite"/>
    </source>
</evidence>
<dbReference type="GeneID" id="55991656"/>
<proteinExistence type="inferred from homology"/>
<dbReference type="InterPro" id="IPR012590">
    <property type="entry name" value="POPLD_dom"/>
</dbReference>
<evidence type="ECO:0000313" key="15">
    <source>
        <dbReference type="Proteomes" id="UP000509510"/>
    </source>
</evidence>
<dbReference type="SUPFAM" id="SSF52833">
    <property type="entry name" value="Thioredoxin-like"/>
    <property type="match status" value="1"/>
</dbReference>
<feature type="compositionally biased region" description="Basic and acidic residues" evidence="12">
    <location>
        <begin position="319"/>
        <end position="337"/>
    </location>
</feature>
<feature type="active site" description="Cysteine sulfenic acid (-SOH) intermediate" evidence="11">
    <location>
        <position position="60"/>
    </location>
</feature>
<dbReference type="InterPro" id="IPR039182">
    <property type="entry name" value="Pop1"/>
</dbReference>
<feature type="compositionally biased region" description="Basic and acidic residues" evidence="12">
    <location>
        <begin position="834"/>
        <end position="848"/>
    </location>
</feature>
<dbReference type="FunFam" id="3.40.30.10:FF:000020">
    <property type="entry name" value="Peroxiredoxin"/>
    <property type="match status" value="1"/>
</dbReference>
<dbReference type="GO" id="GO:0034599">
    <property type="term" value="P:cellular response to oxidative stress"/>
    <property type="evidence" value="ECO:0007669"/>
    <property type="project" value="InterPro"/>
</dbReference>
<evidence type="ECO:0000259" key="13">
    <source>
        <dbReference type="PROSITE" id="PS51352"/>
    </source>
</evidence>
<evidence type="ECO:0000256" key="8">
    <source>
        <dbReference type="ARBA" id="ARBA00023284"/>
    </source>
</evidence>
<keyword evidence="7" id="KW-0539">Nucleus</keyword>
<organism evidence="14 15">
    <name type="scientific">Talaromyces rugulosus</name>
    <name type="common">Penicillium rugulosum</name>
    <dbReference type="NCBI Taxonomy" id="121627"/>
    <lineage>
        <taxon>Eukaryota</taxon>
        <taxon>Fungi</taxon>
        <taxon>Dikarya</taxon>
        <taxon>Ascomycota</taxon>
        <taxon>Pezizomycotina</taxon>
        <taxon>Eurotiomycetes</taxon>
        <taxon>Eurotiomycetidae</taxon>
        <taxon>Eurotiales</taxon>
        <taxon>Trichocomaceae</taxon>
        <taxon>Talaromyces</taxon>
        <taxon>Talaromyces sect. Islandici</taxon>
    </lineage>
</organism>
<evidence type="ECO:0000256" key="7">
    <source>
        <dbReference type="ARBA" id="ARBA00023242"/>
    </source>
</evidence>